<keyword evidence="3 7" id="KW-0347">Helicase</keyword>
<reference evidence="13" key="1">
    <citation type="submission" date="2015-09" db="EMBL/GenBank/DDBJ databases">
        <authorList>
            <person name="Bertelli C."/>
        </authorList>
    </citation>
    <scope>NUCLEOTIDE SEQUENCE [LARGE SCALE GENOMIC DNA]</scope>
    <source>
        <strain evidence="13">KNic</strain>
    </source>
</reference>
<evidence type="ECO:0000259" key="9">
    <source>
        <dbReference type="PROSITE" id="PS51192"/>
    </source>
</evidence>
<dbReference type="PROSITE" id="PS51192">
    <property type="entry name" value="HELICASE_ATP_BIND_1"/>
    <property type="match status" value="1"/>
</dbReference>
<dbReference type="RefSeq" id="WP_059060687.1">
    <property type="nucleotide sequence ID" value="NZ_LN879502.1"/>
</dbReference>
<evidence type="ECO:0000256" key="6">
    <source>
        <dbReference type="PROSITE-ProRule" id="PRU00552"/>
    </source>
</evidence>
<feature type="compositionally biased region" description="Polar residues" evidence="8">
    <location>
        <begin position="497"/>
        <end position="510"/>
    </location>
</feature>
<dbReference type="CDD" id="cd00268">
    <property type="entry name" value="DEADc"/>
    <property type="match status" value="1"/>
</dbReference>
<evidence type="ECO:0000256" key="5">
    <source>
        <dbReference type="ARBA" id="ARBA00038437"/>
    </source>
</evidence>
<dbReference type="STRING" id="389348.PNK_1018"/>
<keyword evidence="4 7" id="KW-0067">ATP-binding</keyword>
<dbReference type="InParanoid" id="A0A0U5ER78"/>
<dbReference type="GO" id="GO:0003676">
    <property type="term" value="F:nucleic acid binding"/>
    <property type="evidence" value="ECO:0007669"/>
    <property type="project" value="InterPro"/>
</dbReference>
<feature type="region of interest" description="Disordered" evidence="8">
    <location>
        <begin position="435"/>
        <end position="523"/>
    </location>
</feature>
<evidence type="ECO:0000256" key="2">
    <source>
        <dbReference type="ARBA" id="ARBA00022801"/>
    </source>
</evidence>
<evidence type="ECO:0000256" key="8">
    <source>
        <dbReference type="SAM" id="MobiDB-lite"/>
    </source>
</evidence>
<dbReference type="InterPro" id="IPR044742">
    <property type="entry name" value="DEAD/DEAH_RhlB"/>
</dbReference>
<evidence type="ECO:0000256" key="4">
    <source>
        <dbReference type="ARBA" id="ARBA00022840"/>
    </source>
</evidence>
<feature type="short sequence motif" description="Q motif" evidence="6">
    <location>
        <begin position="12"/>
        <end position="40"/>
    </location>
</feature>
<dbReference type="GO" id="GO:0005829">
    <property type="term" value="C:cytosol"/>
    <property type="evidence" value="ECO:0007669"/>
    <property type="project" value="TreeGrafter"/>
</dbReference>
<dbReference type="CDD" id="cd18787">
    <property type="entry name" value="SF2_C_DEAD"/>
    <property type="match status" value="1"/>
</dbReference>
<dbReference type="EMBL" id="LN879502">
    <property type="protein sequence ID" value="CUI16641.1"/>
    <property type="molecule type" value="Genomic_DNA"/>
</dbReference>
<dbReference type="SMART" id="SM00487">
    <property type="entry name" value="DEXDc"/>
    <property type="match status" value="1"/>
</dbReference>
<accession>A0A0U5ER78</accession>
<feature type="domain" description="Helicase ATP-binding" evidence="9">
    <location>
        <begin position="43"/>
        <end position="212"/>
    </location>
</feature>
<dbReference type="SUPFAM" id="SSF52540">
    <property type="entry name" value="P-loop containing nucleoside triphosphate hydrolases"/>
    <property type="match status" value="1"/>
</dbReference>
<organism evidence="12 13">
    <name type="scientific">Candidatus Protochlamydia naegleriophila</name>
    <dbReference type="NCBI Taxonomy" id="389348"/>
    <lineage>
        <taxon>Bacteria</taxon>
        <taxon>Pseudomonadati</taxon>
        <taxon>Chlamydiota</taxon>
        <taxon>Chlamydiia</taxon>
        <taxon>Parachlamydiales</taxon>
        <taxon>Parachlamydiaceae</taxon>
        <taxon>Candidatus Protochlamydia</taxon>
    </lineage>
</organism>
<dbReference type="PANTHER" id="PTHR47959:SF1">
    <property type="entry name" value="ATP-DEPENDENT RNA HELICASE DBPA"/>
    <property type="match status" value="1"/>
</dbReference>
<dbReference type="InterPro" id="IPR014014">
    <property type="entry name" value="RNA_helicase_DEAD_Q_motif"/>
</dbReference>
<dbReference type="GO" id="GO:0003724">
    <property type="term" value="F:RNA helicase activity"/>
    <property type="evidence" value="ECO:0007669"/>
    <property type="project" value="InterPro"/>
</dbReference>
<evidence type="ECO:0000313" key="13">
    <source>
        <dbReference type="Proteomes" id="UP000069902"/>
    </source>
</evidence>
<keyword evidence="1 7" id="KW-0547">Nucleotide-binding</keyword>
<dbReference type="Gene3D" id="3.40.50.300">
    <property type="entry name" value="P-loop containing nucleotide triphosphate hydrolases"/>
    <property type="match status" value="2"/>
</dbReference>
<dbReference type="PATRIC" id="fig|389348.3.peg.1121"/>
<evidence type="ECO:0000256" key="7">
    <source>
        <dbReference type="RuleBase" id="RU000492"/>
    </source>
</evidence>
<evidence type="ECO:0000256" key="1">
    <source>
        <dbReference type="ARBA" id="ARBA00022741"/>
    </source>
</evidence>
<gene>
    <name evidence="12" type="primary">dbp2</name>
    <name evidence="12" type="ORF">PNK_1018</name>
</gene>
<evidence type="ECO:0000256" key="3">
    <source>
        <dbReference type="ARBA" id="ARBA00022806"/>
    </source>
</evidence>
<dbReference type="AlphaFoldDB" id="A0A0U5ER78"/>
<dbReference type="InterPro" id="IPR050079">
    <property type="entry name" value="DEAD_box_RNA_helicase"/>
</dbReference>
<name>A0A0U5ER78_9BACT</name>
<dbReference type="Pfam" id="PF00271">
    <property type="entry name" value="Helicase_C"/>
    <property type="match status" value="1"/>
</dbReference>
<dbReference type="InterPro" id="IPR014001">
    <property type="entry name" value="Helicase_ATP-bd"/>
</dbReference>
<feature type="compositionally biased region" description="Basic and acidic residues" evidence="8">
    <location>
        <begin position="444"/>
        <end position="464"/>
    </location>
</feature>
<feature type="domain" description="Helicase C-terminal" evidence="10">
    <location>
        <begin position="223"/>
        <end position="384"/>
    </location>
</feature>
<evidence type="ECO:0008006" key="14">
    <source>
        <dbReference type="Google" id="ProtNLM"/>
    </source>
</evidence>
<keyword evidence="13" id="KW-1185">Reference proteome</keyword>
<dbReference type="GO" id="GO:0016787">
    <property type="term" value="F:hydrolase activity"/>
    <property type="evidence" value="ECO:0007669"/>
    <property type="project" value="UniProtKB-KW"/>
</dbReference>
<dbReference type="KEGG" id="pnl:PNK_1018"/>
<keyword evidence="2 7" id="KW-0378">Hydrolase</keyword>
<dbReference type="InterPro" id="IPR027417">
    <property type="entry name" value="P-loop_NTPase"/>
</dbReference>
<dbReference type="FunCoup" id="A0A0U5ER78">
    <property type="interactions" value="298"/>
</dbReference>
<dbReference type="InterPro" id="IPR000629">
    <property type="entry name" value="RNA-helicase_DEAD-box_CS"/>
</dbReference>
<dbReference type="InterPro" id="IPR011545">
    <property type="entry name" value="DEAD/DEAH_box_helicase_dom"/>
</dbReference>
<dbReference type="PROSITE" id="PS00039">
    <property type="entry name" value="DEAD_ATP_HELICASE"/>
    <property type="match status" value="1"/>
</dbReference>
<dbReference type="SMART" id="SM00490">
    <property type="entry name" value="HELICc"/>
    <property type="match status" value="1"/>
</dbReference>
<protein>
    <recommendedName>
        <fullName evidence="14">DEAD/DEAH box helicase</fullName>
    </recommendedName>
</protein>
<feature type="domain" description="DEAD-box RNA helicase Q" evidence="11">
    <location>
        <begin position="12"/>
        <end position="40"/>
    </location>
</feature>
<comment type="similarity">
    <text evidence="5 7">Belongs to the DEAD box helicase family.</text>
</comment>
<evidence type="ECO:0000259" key="11">
    <source>
        <dbReference type="PROSITE" id="PS51195"/>
    </source>
</evidence>
<dbReference type="PANTHER" id="PTHR47959">
    <property type="entry name" value="ATP-DEPENDENT RNA HELICASE RHLE-RELATED"/>
    <property type="match status" value="1"/>
</dbReference>
<proteinExistence type="inferred from homology"/>
<dbReference type="InterPro" id="IPR001650">
    <property type="entry name" value="Helicase_C-like"/>
</dbReference>
<evidence type="ECO:0000259" key="10">
    <source>
        <dbReference type="PROSITE" id="PS51194"/>
    </source>
</evidence>
<evidence type="ECO:0000313" key="12">
    <source>
        <dbReference type="EMBL" id="CUI16641.1"/>
    </source>
</evidence>
<dbReference type="Pfam" id="PF00270">
    <property type="entry name" value="DEAD"/>
    <property type="match status" value="1"/>
</dbReference>
<dbReference type="GO" id="GO:0005524">
    <property type="term" value="F:ATP binding"/>
    <property type="evidence" value="ECO:0007669"/>
    <property type="project" value="UniProtKB-KW"/>
</dbReference>
<sequence length="523" mass="58449">MTPENQSPVEEFNFDQFGLKEPIVQALHEAGFKTPSPIQKQAIPAVLAGHDMVAQAHTGTGKTAAFGLPALHLISEKPGTQLLVLTPTRELASQVSDELFRLGRHLGIRTATICGGKSFRPQIEALQRGVQVLVATPGRLLDLLESDSLTDFRPAIVVLDEADEMLDMGFLEAIQKIFTFLPAKRQTLLFSATMPPQIQRLAQQILKSPLFISVTQKETTNKDIKQVYYVIREEERDDAILRLLDSEEPSKAIIFCRTKKDVDRLSTLLVASGYHARGLHGDMEQPQREEVIRHFRAEQIRVLVATDVAARGLSVSDVSHVFNYHLPFDPASYVHRIGRTGRAGNKGMASTFVTLREWRDFQRYEKIIGAPIKRELIPNLEDVKKLKRQKLVDRIQGQAVHQDVSLVLELMVEMDHATMASKFISFVLDQETIQGPDNIGVEPRGQERETKGQRSDRFNDERRRANNNGPKKFSGKPGGFKKDFDKGGYKKSGFPKNRSNAGNYSTRSGSGSAGGFKERARAV</sequence>
<dbReference type="PROSITE" id="PS51195">
    <property type="entry name" value="Q_MOTIF"/>
    <property type="match status" value="1"/>
</dbReference>
<dbReference type="Proteomes" id="UP000069902">
    <property type="component" value="Chromosome cPNK"/>
</dbReference>
<dbReference type="PROSITE" id="PS51194">
    <property type="entry name" value="HELICASE_CTER"/>
    <property type="match status" value="1"/>
</dbReference>